<dbReference type="PROSITE" id="PS00063">
    <property type="entry name" value="ALDOKETO_REDUCTASE_3"/>
    <property type="match status" value="1"/>
</dbReference>
<dbReference type="CDD" id="cd19071">
    <property type="entry name" value="AKR_AKR1-5-like"/>
    <property type="match status" value="1"/>
</dbReference>
<sequence length="324" mass="36107">MAVPTVKLSSGYDMPMVGLGTFDLKPDSTAAAAVSASLQAGYRHFDTAWIYNTEATVGNTLNQKIRDGDVTREELFVTTKLFMTCADRVAEAARESLDDLGLTYIDLYLIHWPMAMTVTGDVRGSIGQPVAEIMKQLKPSDRDYVDTWRDMEKLVDEGLVRSIGVSNFNVQQLSRLLNTPGLRYRPVCNQIEIHPYHTNGELVECCHRTGVVPVSFSTLGRGGNYSDSRGTMTLLQDPVLTSLATKYDKTAAQVILRWCIQMNVAVIPKSSNPDRIRQNMQLFDFQLSGPDMAAISALNQNRRVWDISLWKDFPNFPDSPSTSI</sequence>
<dbReference type="Pfam" id="PF00248">
    <property type="entry name" value="Aldo_ket_red"/>
    <property type="match status" value="1"/>
</dbReference>
<evidence type="ECO:0000256" key="4">
    <source>
        <dbReference type="PIRSR" id="PIRSR000097-3"/>
    </source>
</evidence>
<dbReference type="Proteomes" id="UP001374579">
    <property type="component" value="Unassembled WGS sequence"/>
</dbReference>
<protein>
    <recommendedName>
        <fullName evidence="5">NADP-dependent oxidoreductase domain-containing protein</fullName>
    </recommendedName>
</protein>
<feature type="binding site" evidence="3">
    <location>
        <position position="111"/>
    </location>
    <ligand>
        <name>substrate</name>
    </ligand>
</feature>
<dbReference type="AlphaFoldDB" id="A0AAN9AYT9"/>
<feature type="active site" description="Proton donor" evidence="2">
    <location>
        <position position="51"/>
    </location>
</feature>
<dbReference type="PANTHER" id="PTHR11732">
    <property type="entry name" value="ALDO/KETO REDUCTASE"/>
    <property type="match status" value="1"/>
</dbReference>
<organism evidence="6 7">
    <name type="scientific">Littorina saxatilis</name>
    <dbReference type="NCBI Taxonomy" id="31220"/>
    <lineage>
        <taxon>Eukaryota</taxon>
        <taxon>Metazoa</taxon>
        <taxon>Spiralia</taxon>
        <taxon>Lophotrochozoa</taxon>
        <taxon>Mollusca</taxon>
        <taxon>Gastropoda</taxon>
        <taxon>Caenogastropoda</taxon>
        <taxon>Littorinimorpha</taxon>
        <taxon>Littorinoidea</taxon>
        <taxon>Littorinidae</taxon>
        <taxon>Littorina</taxon>
    </lineage>
</organism>
<evidence type="ECO:0000313" key="6">
    <source>
        <dbReference type="EMBL" id="KAK7095888.1"/>
    </source>
</evidence>
<dbReference type="EMBL" id="JBAMIC010000014">
    <property type="protein sequence ID" value="KAK7095888.1"/>
    <property type="molecule type" value="Genomic_DNA"/>
</dbReference>
<evidence type="ECO:0000259" key="5">
    <source>
        <dbReference type="Pfam" id="PF00248"/>
    </source>
</evidence>
<evidence type="ECO:0000256" key="2">
    <source>
        <dbReference type="PIRSR" id="PIRSR000097-1"/>
    </source>
</evidence>
<keyword evidence="7" id="KW-1185">Reference proteome</keyword>
<comment type="caution">
    <text evidence="6">The sequence shown here is derived from an EMBL/GenBank/DDBJ whole genome shotgun (WGS) entry which is preliminary data.</text>
</comment>
<evidence type="ECO:0000256" key="1">
    <source>
        <dbReference type="ARBA" id="ARBA00023002"/>
    </source>
</evidence>
<dbReference type="InterPro" id="IPR020471">
    <property type="entry name" value="AKR"/>
</dbReference>
<name>A0AAN9AYT9_9CAEN</name>
<dbReference type="PRINTS" id="PR00069">
    <property type="entry name" value="ALDKETRDTASE"/>
</dbReference>
<dbReference type="InterPro" id="IPR023210">
    <property type="entry name" value="NADP_OxRdtase_dom"/>
</dbReference>
<proteinExistence type="predicted"/>
<evidence type="ECO:0000256" key="3">
    <source>
        <dbReference type="PIRSR" id="PIRSR000097-2"/>
    </source>
</evidence>
<dbReference type="Gene3D" id="3.20.20.100">
    <property type="entry name" value="NADP-dependent oxidoreductase domain"/>
    <property type="match status" value="1"/>
</dbReference>
<evidence type="ECO:0000313" key="7">
    <source>
        <dbReference type="Proteomes" id="UP001374579"/>
    </source>
</evidence>
<dbReference type="SUPFAM" id="SSF51430">
    <property type="entry name" value="NAD(P)-linked oxidoreductase"/>
    <property type="match status" value="1"/>
</dbReference>
<dbReference type="InterPro" id="IPR036812">
    <property type="entry name" value="NAD(P)_OxRdtase_dom_sf"/>
</dbReference>
<dbReference type="InterPro" id="IPR018170">
    <property type="entry name" value="Aldo/ket_reductase_CS"/>
</dbReference>
<dbReference type="GO" id="GO:0016616">
    <property type="term" value="F:oxidoreductase activity, acting on the CH-OH group of donors, NAD or NADP as acceptor"/>
    <property type="evidence" value="ECO:0007669"/>
    <property type="project" value="UniProtKB-ARBA"/>
</dbReference>
<dbReference type="PIRSF" id="PIRSF000097">
    <property type="entry name" value="AKR"/>
    <property type="match status" value="1"/>
</dbReference>
<accession>A0AAN9AYT9</accession>
<feature type="domain" description="NADP-dependent oxidoreductase" evidence="5">
    <location>
        <begin position="18"/>
        <end position="299"/>
    </location>
</feature>
<gene>
    <name evidence="6" type="ORF">V1264_005246</name>
</gene>
<feature type="site" description="Lowers pKa of active site Tyr" evidence="4">
    <location>
        <position position="80"/>
    </location>
</feature>
<dbReference type="PROSITE" id="PS00062">
    <property type="entry name" value="ALDOKETO_REDUCTASE_2"/>
    <property type="match status" value="1"/>
</dbReference>
<reference evidence="6 7" key="1">
    <citation type="submission" date="2024-02" db="EMBL/GenBank/DDBJ databases">
        <title>Chromosome-scale genome assembly of the rough periwinkle Littorina saxatilis.</title>
        <authorList>
            <person name="De Jode A."/>
            <person name="Faria R."/>
            <person name="Formenti G."/>
            <person name="Sims Y."/>
            <person name="Smith T.P."/>
            <person name="Tracey A."/>
            <person name="Wood J.M.D."/>
            <person name="Zagrodzka Z.B."/>
            <person name="Johannesson K."/>
            <person name="Butlin R.K."/>
            <person name="Leder E.H."/>
        </authorList>
    </citation>
    <scope>NUCLEOTIDE SEQUENCE [LARGE SCALE GENOMIC DNA]</scope>
    <source>
        <strain evidence="6">Snail1</strain>
        <tissue evidence="6">Muscle</tissue>
    </source>
</reference>
<dbReference type="FunFam" id="3.20.20.100:FF:000002">
    <property type="entry name" value="2,5-diketo-D-gluconic acid reductase A"/>
    <property type="match status" value="1"/>
</dbReference>
<keyword evidence="1" id="KW-0560">Oxidoreductase</keyword>
<dbReference type="PROSITE" id="PS00798">
    <property type="entry name" value="ALDOKETO_REDUCTASE_1"/>
    <property type="match status" value="1"/>
</dbReference>